<dbReference type="OrthoDB" id="5307821at2759"/>
<gene>
    <name evidence="1" type="ORF">E4U43_006812</name>
</gene>
<protein>
    <submittedName>
        <fullName evidence="1">Uncharacterized protein</fullName>
    </submittedName>
</protein>
<dbReference type="AlphaFoldDB" id="A0A9P7N3E6"/>
<keyword evidence="2" id="KW-1185">Reference proteome</keyword>
<evidence type="ECO:0000313" key="2">
    <source>
        <dbReference type="Proteomes" id="UP000748025"/>
    </source>
</evidence>
<dbReference type="EMBL" id="SRPW01004866">
    <property type="protein sequence ID" value="KAG5979882.1"/>
    <property type="molecule type" value="Genomic_DNA"/>
</dbReference>
<organism evidence="1 2">
    <name type="scientific">Claviceps pusilla</name>
    <dbReference type="NCBI Taxonomy" id="123648"/>
    <lineage>
        <taxon>Eukaryota</taxon>
        <taxon>Fungi</taxon>
        <taxon>Dikarya</taxon>
        <taxon>Ascomycota</taxon>
        <taxon>Pezizomycotina</taxon>
        <taxon>Sordariomycetes</taxon>
        <taxon>Hypocreomycetidae</taxon>
        <taxon>Hypocreales</taxon>
        <taxon>Clavicipitaceae</taxon>
        <taxon>Claviceps</taxon>
    </lineage>
</organism>
<name>A0A9P7N3E6_9HYPO</name>
<dbReference type="InterPro" id="IPR036291">
    <property type="entry name" value="NAD(P)-bd_dom_sf"/>
</dbReference>
<dbReference type="SUPFAM" id="SSF51735">
    <property type="entry name" value="NAD(P)-binding Rossmann-fold domains"/>
    <property type="match status" value="1"/>
</dbReference>
<dbReference type="Proteomes" id="UP000748025">
    <property type="component" value="Unassembled WGS sequence"/>
</dbReference>
<evidence type="ECO:0000313" key="1">
    <source>
        <dbReference type="EMBL" id="KAG5979882.1"/>
    </source>
</evidence>
<proteinExistence type="predicted"/>
<dbReference type="Gene3D" id="3.40.50.720">
    <property type="entry name" value="NAD(P)-binding Rossmann-like Domain"/>
    <property type="match status" value="1"/>
</dbReference>
<accession>A0A9P7N3E6</accession>
<comment type="caution">
    <text evidence="1">The sequence shown here is derived from an EMBL/GenBank/DDBJ whole genome shotgun (WGS) entry which is preliminary data.</text>
</comment>
<reference evidence="1" key="1">
    <citation type="journal article" date="2020" name="bioRxiv">
        <title>Whole genome comparisons of ergot fungi reveals the divergence and evolution of species within the genus Claviceps are the result of varying mechanisms driving genome evolution and host range expansion.</title>
        <authorList>
            <person name="Wyka S.A."/>
            <person name="Mondo S.J."/>
            <person name="Liu M."/>
            <person name="Dettman J."/>
            <person name="Nalam V."/>
            <person name="Broders K.D."/>
        </authorList>
    </citation>
    <scope>NUCLEOTIDE SEQUENCE</scope>
    <source>
        <strain evidence="1">CCC 602</strain>
    </source>
</reference>
<feature type="non-terminal residue" evidence="1">
    <location>
        <position position="161"/>
    </location>
</feature>
<sequence>MSGTSMLAPLLRHAARHAARPSSAATALRPSIMTACRALHNGSPRRDKPGNYARTDSHIEVAHPAEHELPSSQPVLGTGGQFVKPTLPSFSLDGRVGVVTGGARGLGLVMAQGMVFSGADVALVDMNVGSLTRLSMVEEEAQKQTKLLMDAFIRENPNAER</sequence>